<dbReference type="RefSeq" id="XP_047768058.1">
    <property type="nucleotide sequence ID" value="XM_047912314.1"/>
</dbReference>
<sequence>MASSALCNAGGPSKTDTATEQRKGLLDLPAEIWSKIGKIVIADSNHLSATAFWESPKHPDFYHQPPIPRTCRILREEPLPQFYSTRVHIHCANFSRITVWLRRIGPELRRCLRGTVVLRSLFESEEHFRQRLMRTLGVELELDTTPTGLNPVIWHNTFVANSRRNGPVSLTSRPRSCQIGKHAIDNERRVCGGGLNVWKSTYHQPPITRTCRLLREELLPYFYSTKVLITCGADDEELGLWLRTIGPENRRAIVGIKRATFCPGGMDEESEYKENWGVELKIEMETLTNGIKQLQRMSRIRFL</sequence>
<dbReference type="GeneID" id="71993044"/>
<feature type="region of interest" description="Disordered" evidence="1">
    <location>
        <begin position="1"/>
        <end position="21"/>
    </location>
</feature>
<organism evidence="2 3">
    <name type="scientific">Passalora fulva</name>
    <name type="common">Tomato leaf mold</name>
    <name type="synonym">Cladosporium fulvum</name>
    <dbReference type="NCBI Taxonomy" id="5499"/>
    <lineage>
        <taxon>Eukaryota</taxon>
        <taxon>Fungi</taxon>
        <taxon>Dikarya</taxon>
        <taxon>Ascomycota</taxon>
        <taxon>Pezizomycotina</taxon>
        <taxon>Dothideomycetes</taxon>
        <taxon>Dothideomycetidae</taxon>
        <taxon>Mycosphaerellales</taxon>
        <taxon>Mycosphaerellaceae</taxon>
        <taxon>Fulvia</taxon>
    </lineage>
</organism>
<dbReference type="PANTHER" id="PTHR42085">
    <property type="entry name" value="F-BOX DOMAIN-CONTAINING PROTEIN"/>
    <property type="match status" value="1"/>
</dbReference>
<reference evidence="2" key="2">
    <citation type="journal article" date="2022" name="Microb. Genom.">
        <title>A chromosome-scale genome assembly of the tomato pathogen Cladosporium fulvum reveals a compartmentalized genome architecture and the presence of a dispensable chromosome.</title>
        <authorList>
            <person name="Zaccaron A.Z."/>
            <person name="Chen L.H."/>
            <person name="Samaras A."/>
            <person name="Stergiopoulos I."/>
        </authorList>
    </citation>
    <scope>NUCLEOTIDE SEQUENCE</scope>
    <source>
        <strain evidence="2">Race5_Kim</strain>
    </source>
</reference>
<dbReference type="EMBL" id="CP090173">
    <property type="protein sequence ID" value="UJO23692.1"/>
    <property type="molecule type" value="Genomic_DNA"/>
</dbReference>
<gene>
    <name evidence="2" type="ORF">CLAFUR5_13166</name>
</gene>
<evidence type="ECO:0000313" key="3">
    <source>
        <dbReference type="Proteomes" id="UP000756132"/>
    </source>
</evidence>
<dbReference type="InterPro" id="IPR038883">
    <property type="entry name" value="AN11006-like"/>
</dbReference>
<evidence type="ECO:0000313" key="2">
    <source>
        <dbReference type="EMBL" id="UJO23692.1"/>
    </source>
</evidence>
<accession>A0A9Q8PJQ6</accession>
<reference evidence="2" key="1">
    <citation type="submission" date="2021-12" db="EMBL/GenBank/DDBJ databases">
        <authorList>
            <person name="Zaccaron A."/>
            <person name="Stergiopoulos I."/>
        </authorList>
    </citation>
    <scope>NUCLEOTIDE SEQUENCE</scope>
    <source>
        <strain evidence="2">Race5_Kim</strain>
    </source>
</reference>
<evidence type="ECO:0000256" key="1">
    <source>
        <dbReference type="SAM" id="MobiDB-lite"/>
    </source>
</evidence>
<dbReference type="PANTHER" id="PTHR42085:SF2">
    <property type="entry name" value="F-BOX DOMAIN-CONTAINING PROTEIN"/>
    <property type="match status" value="1"/>
</dbReference>
<proteinExistence type="predicted"/>
<keyword evidence="3" id="KW-1185">Reference proteome</keyword>
<name>A0A9Q8PJQ6_PASFU</name>
<dbReference type="OrthoDB" id="3646601at2759"/>
<dbReference type="AlphaFoldDB" id="A0A9Q8PJQ6"/>
<dbReference type="KEGG" id="ffu:CLAFUR5_13166"/>
<dbReference type="Proteomes" id="UP000756132">
    <property type="component" value="Chromosome 11"/>
</dbReference>
<protein>
    <submittedName>
        <fullName evidence="2">Uncharacterized protein</fullName>
    </submittedName>
</protein>